<organism evidence="1 2">
    <name type="scientific">Albimonas pacifica</name>
    <dbReference type="NCBI Taxonomy" id="1114924"/>
    <lineage>
        <taxon>Bacteria</taxon>
        <taxon>Pseudomonadati</taxon>
        <taxon>Pseudomonadota</taxon>
        <taxon>Alphaproteobacteria</taxon>
        <taxon>Rhodobacterales</taxon>
        <taxon>Paracoccaceae</taxon>
        <taxon>Albimonas</taxon>
    </lineage>
</organism>
<protein>
    <submittedName>
        <fullName evidence="1">Uncharacterized protein</fullName>
    </submittedName>
</protein>
<dbReference type="STRING" id="1114924.SAMN05216258_109174"/>
<evidence type="ECO:0000313" key="2">
    <source>
        <dbReference type="Proteomes" id="UP000199377"/>
    </source>
</evidence>
<gene>
    <name evidence="1" type="ORF">SAMN05216258_109174</name>
</gene>
<dbReference type="RefSeq" id="WP_092862660.1">
    <property type="nucleotide sequence ID" value="NZ_FOQH01000009.1"/>
</dbReference>
<dbReference type="OrthoDB" id="9921178at2"/>
<evidence type="ECO:0000313" key="1">
    <source>
        <dbReference type="EMBL" id="SFI78671.1"/>
    </source>
</evidence>
<keyword evidence="2" id="KW-1185">Reference proteome</keyword>
<dbReference type="EMBL" id="FOQH01000009">
    <property type="protein sequence ID" value="SFI78671.1"/>
    <property type="molecule type" value="Genomic_DNA"/>
</dbReference>
<proteinExistence type="predicted"/>
<reference evidence="1 2" key="1">
    <citation type="submission" date="2016-10" db="EMBL/GenBank/DDBJ databases">
        <authorList>
            <person name="de Groot N.N."/>
        </authorList>
    </citation>
    <scope>NUCLEOTIDE SEQUENCE [LARGE SCALE GENOMIC DNA]</scope>
    <source>
        <strain evidence="1 2">CGMCC 1.11030</strain>
    </source>
</reference>
<name>A0A1I3L1U8_9RHOB</name>
<accession>A0A1I3L1U8</accession>
<dbReference type="Proteomes" id="UP000199377">
    <property type="component" value="Unassembled WGS sequence"/>
</dbReference>
<sequence>MTTPDAVLADALPSLPAATLERLALAVSTRLRGRLAAAERRLADAGLTLDARRLLEDQARELEWTLTRIDLHVAIARDRRGLSVDLDPALHALLTAGGKLAAFPGARAVAPTVRAVAEAATAA</sequence>
<dbReference type="AlphaFoldDB" id="A0A1I3L1U8"/>